<reference evidence="2" key="1">
    <citation type="submission" date="2024-05" db="EMBL/GenBank/DDBJ databases">
        <title>30 novel species of actinomycetes from the DSMZ collection.</title>
        <authorList>
            <person name="Nouioui I."/>
        </authorList>
    </citation>
    <scope>NUCLEOTIDE SEQUENCE</scope>
    <source>
        <strain evidence="2">DSM 41527</strain>
    </source>
</reference>
<evidence type="ECO:0000256" key="1">
    <source>
        <dbReference type="SAM" id="MobiDB-lite"/>
    </source>
</evidence>
<keyword evidence="3" id="KW-1185">Reference proteome</keyword>
<protein>
    <submittedName>
        <fullName evidence="2">Uncharacterized protein</fullName>
    </submittedName>
</protein>
<dbReference type="Proteomes" id="UP001180551">
    <property type="component" value="Unassembled WGS sequence"/>
</dbReference>
<organism evidence="2 3">
    <name type="scientific">Streptomyces mooreae</name>
    <dbReference type="NCBI Taxonomy" id="3075523"/>
    <lineage>
        <taxon>Bacteria</taxon>
        <taxon>Bacillati</taxon>
        <taxon>Actinomycetota</taxon>
        <taxon>Actinomycetes</taxon>
        <taxon>Kitasatosporales</taxon>
        <taxon>Streptomycetaceae</taxon>
        <taxon>Streptomyces</taxon>
    </lineage>
</organism>
<feature type="region of interest" description="Disordered" evidence="1">
    <location>
        <begin position="58"/>
        <end position="87"/>
    </location>
</feature>
<gene>
    <name evidence="2" type="ORF">RM550_02100</name>
</gene>
<dbReference type="RefSeq" id="WP_311621968.1">
    <property type="nucleotide sequence ID" value="NZ_JAVRFE010000002.1"/>
</dbReference>
<proteinExistence type="predicted"/>
<sequence>MHSRQTLGGCAPTYGRIELDFEPLPAGVASSVEFACAVAPEPAPEFEDFLRRGVLRELSGTDTEDPEARRGPPVKARVTHCPGDLRS</sequence>
<dbReference type="EMBL" id="JAVRFE010000002">
    <property type="protein sequence ID" value="MDT0454529.1"/>
    <property type="molecule type" value="Genomic_DNA"/>
</dbReference>
<accession>A0ABU2T2T9</accession>
<evidence type="ECO:0000313" key="3">
    <source>
        <dbReference type="Proteomes" id="UP001180551"/>
    </source>
</evidence>
<name>A0ABU2T2T9_9ACTN</name>
<evidence type="ECO:0000313" key="2">
    <source>
        <dbReference type="EMBL" id="MDT0454529.1"/>
    </source>
</evidence>
<comment type="caution">
    <text evidence="2">The sequence shown here is derived from an EMBL/GenBank/DDBJ whole genome shotgun (WGS) entry which is preliminary data.</text>
</comment>